<protein>
    <submittedName>
        <fullName evidence="1">Uncharacterized protein</fullName>
    </submittedName>
</protein>
<organism evidence="1 2">
    <name type="scientific">Plasmopara halstedii</name>
    <name type="common">Downy mildew of sunflower</name>
    <dbReference type="NCBI Taxonomy" id="4781"/>
    <lineage>
        <taxon>Eukaryota</taxon>
        <taxon>Sar</taxon>
        <taxon>Stramenopiles</taxon>
        <taxon>Oomycota</taxon>
        <taxon>Peronosporomycetes</taxon>
        <taxon>Peronosporales</taxon>
        <taxon>Peronosporaceae</taxon>
        <taxon>Plasmopara</taxon>
    </lineage>
</organism>
<dbReference type="EMBL" id="CCYD01003042">
    <property type="protein sequence ID" value="CEG49183.1"/>
    <property type="molecule type" value="Genomic_DNA"/>
</dbReference>
<dbReference type="RefSeq" id="XP_024585552.1">
    <property type="nucleotide sequence ID" value="XM_024720344.2"/>
</dbReference>
<accession>A0A0P1B649</accession>
<proteinExistence type="predicted"/>
<dbReference type="Proteomes" id="UP000054928">
    <property type="component" value="Unassembled WGS sequence"/>
</dbReference>
<evidence type="ECO:0000313" key="2">
    <source>
        <dbReference type="Proteomes" id="UP000054928"/>
    </source>
</evidence>
<reference evidence="2" key="1">
    <citation type="submission" date="2014-09" db="EMBL/GenBank/DDBJ databases">
        <authorList>
            <person name="Sharma Rahul"/>
            <person name="Thines Marco"/>
        </authorList>
    </citation>
    <scope>NUCLEOTIDE SEQUENCE [LARGE SCALE GENOMIC DNA]</scope>
</reference>
<keyword evidence="2" id="KW-1185">Reference proteome</keyword>
<name>A0A0P1B649_PLAHL</name>
<sequence length="87" mass="10030">MSCKLPRANTPYQALSTADEIRRGKTIVWLKRLYIHIKVSANVSRFFSSVPTYRPQCNAYSSSQNRCTCISKPEFLPMEIATNHLYE</sequence>
<dbReference type="AlphaFoldDB" id="A0A0P1B649"/>
<dbReference type="GeneID" id="36410237"/>
<evidence type="ECO:0000313" key="1">
    <source>
        <dbReference type="EMBL" id="CEG49183.1"/>
    </source>
</evidence>